<keyword evidence="2" id="KW-1185">Reference proteome</keyword>
<dbReference type="EMBL" id="NDXW01000001">
    <property type="protein sequence ID" value="RDH45049.1"/>
    <property type="molecule type" value="Genomic_DNA"/>
</dbReference>
<dbReference type="RefSeq" id="WP_027707165.1">
    <property type="nucleotide sequence ID" value="NZ_JAEVHG010000002.1"/>
</dbReference>
<protein>
    <submittedName>
        <fullName evidence="1">Uncharacterized protein</fullName>
    </submittedName>
</protein>
<gene>
    <name evidence="1" type="ORF">B9G39_17290</name>
</gene>
<sequence length="125" mass="14809">MQLPDIEIYVKNTTPELIEEWLDDRFDNIELLNKEGRTHQYNADWEGMSIPIMVVERAAGRAFTSIWFNSAETPWETDIECARDAFDFFNTEIRCNGTFWQEEEAADNDWWQITHQGEGIISWQE</sequence>
<comment type="caution">
    <text evidence="1">The sequence shown here is derived from an EMBL/GenBank/DDBJ whole genome shotgun (WGS) entry which is preliminary data.</text>
</comment>
<dbReference type="Proteomes" id="UP000257039">
    <property type="component" value="Unassembled WGS sequence"/>
</dbReference>
<evidence type="ECO:0000313" key="1">
    <source>
        <dbReference type="EMBL" id="RDH45049.1"/>
    </source>
</evidence>
<dbReference type="AlphaFoldDB" id="A0A4P9VQJ7"/>
<evidence type="ECO:0000313" key="2">
    <source>
        <dbReference type="Proteomes" id="UP000257039"/>
    </source>
</evidence>
<accession>A0A4P9VQJ7</accession>
<reference evidence="1 2" key="1">
    <citation type="submission" date="2017-04" db="EMBL/GenBank/DDBJ databases">
        <title>Draft genome sequence of Zooshikella ganghwensis VG4 isolated from Red Sea sediments.</title>
        <authorList>
            <person name="Rehman Z."/>
            <person name="Alam I."/>
            <person name="Kamau A."/>
            <person name="Bajic V."/>
            <person name="Leiknes T."/>
        </authorList>
    </citation>
    <scope>NUCLEOTIDE SEQUENCE [LARGE SCALE GENOMIC DNA]</scope>
    <source>
        <strain evidence="1 2">VG4</strain>
    </source>
</reference>
<name>A0A4P9VQJ7_9GAMM</name>
<proteinExistence type="predicted"/>
<organism evidence="1 2">
    <name type="scientific">Zooshikella ganghwensis</name>
    <dbReference type="NCBI Taxonomy" id="202772"/>
    <lineage>
        <taxon>Bacteria</taxon>
        <taxon>Pseudomonadati</taxon>
        <taxon>Pseudomonadota</taxon>
        <taxon>Gammaproteobacteria</taxon>
        <taxon>Oceanospirillales</taxon>
        <taxon>Zooshikellaceae</taxon>
        <taxon>Zooshikella</taxon>
    </lineage>
</organism>